<dbReference type="PANTHER" id="PTHR31973">
    <property type="entry name" value="POLYPROTEIN, PUTATIVE-RELATED"/>
    <property type="match status" value="1"/>
</dbReference>
<reference evidence="5 6" key="1">
    <citation type="journal article" date="2021" name="bioRxiv">
        <title>Chromosome-scale and haplotype-resolved genome assembly of a tetraploid potato cultivar.</title>
        <authorList>
            <person name="Sun H."/>
            <person name="Jiao W.-B."/>
            <person name="Krause K."/>
            <person name="Campoy J.A."/>
            <person name="Goel M."/>
            <person name="Folz-Donahue K."/>
            <person name="Kukat C."/>
            <person name="Huettel B."/>
            <person name="Schneeberger K."/>
        </authorList>
    </citation>
    <scope>NUCLEOTIDE SEQUENCE [LARGE SCALE GENOMIC DNA]</scope>
    <source>
        <strain evidence="5">SolTubOtavaFocal</strain>
        <tissue evidence="5">Leaves</tissue>
    </source>
</reference>
<evidence type="ECO:0000313" key="5">
    <source>
        <dbReference type="EMBL" id="KAH0743878.1"/>
    </source>
</evidence>
<keyword evidence="3" id="KW-0233">DNA recombination</keyword>
<keyword evidence="1" id="KW-0815">Transposition</keyword>
<evidence type="ECO:0000256" key="3">
    <source>
        <dbReference type="ARBA" id="ARBA00023172"/>
    </source>
</evidence>
<evidence type="ECO:0000256" key="1">
    <source>
        <dbReference type="ARBA" id="ARBA00022578"/>
    </source>
</evidence>
<dbReference type="PANTHER" id="PTHR31973:SF183">
    <property type="entry name" value="SWIM-TYPE DOMAIN-CONTAINING PROTEIN"/>
    <property type="match status" value="1"/>
</dbReference>
<dbReference type="Proteomes" id="UP000826656">
    <property type="component" value="Unassembled WGS sequence"/>
</dbReference>
<gene>
    <name evidence="5" type="ORF">KY290_031871</name>
</gene>
<dbReference type="PROSITE" id="PS01007">
    <property type="entry name" value="TRANSPOSASE_MUTATOR"/>
    <property type="match status" value="1"/>
</dbReference>
<comment type="caution">
    <text evidence="5">The sequence shown here is derived from an EMBL/GenBank/DDBJ whole genome shotgun (WGS) entry which is preliminary data.</text>
</comment>
<dbReference type="InterPro" id="IPR001207">
    <property type="entry name" value="Transposase_mutator"/>
</dbReference>
<evidence type="ECO:0000259" key="4">
    <source>
        <dbReference type="Pfam" id="PF10551"/>
    </source>
</evidence>
<dbReference type="InterPro" id="IPR018289">
    <property type="entry name" value="MULE_transposase_dom"/>
</dbReference>
<keyword evidence="2" id="KW-0238">DNA-binding</keyword>
<evidence type="ECO:0000256" key="2">
    <source>
        <dbReference type="ARBA" id="ARBA00023125"/>
    </source>
</evidence>
<dbReference type="EMBL" id="JAIVGD010000023">
    <property type="protein sequence ID" value="KAH0743878.1"/>
    <property type="molecule type" value="Genomic_DNA"/>
</dbReference>
<organism evidence="5 6">
    <name type="scientific">Solanum tuberosum</name>
    <name type="common">Potato</name>
    <dbReference type="NCBI Taxonomy" id="4113"/>
    <lineage>
        <taxon>Eukaryota</taxon>
        <taxon>Viridiplantae</taxon>
        <taxon>Streptophyta</taxon>
        <taxon>Embryophyta</taxon>
        <taxon>Tracheophyta</taxon>
        <taxon>Spermatophyta</taxon>
        <taxon>Magnoliopsida</taxon>
        <taxon>eudicotyledons</taxon>
        <taxon>Gunneridae</taxon>
        <taxon>Pentapetalae</taxon>
        <taxon>asterids</taxon>
        <taxon>lamiids</taxon>
        <taxon>Solanales</taxon>
        <taxon>Solanaceae</taxon>
        <taxon>Solanoideae</taxon>
        <taxon>Solaneae</taxon>
        <taxon>Solanum</taxon>
    </lineage>
</organism>
<keyword evidence="6" id="KW-1185">Reference proteome</keyword>
<proteinExistence type="predicted"/>
<protein>
    <recommendedName>
        <fullName evidence="4">MULE transposase domain-containing protein</fullName>
    </recommendedName>
</protein>
<feature type="domain" description="MULE transposase" evidence="4">
    <location>
        <begin position="289"/>
        <end position="373"/>
    </location>
</feature>
<name>A0ABQ7UAK4_SOLTU</name>
<evidence type="ECO:0000313" key="6">
    <source>
        <dbReference type="Proteomes" id="UP000826656"/>
    </source>
</evidence>
<dbReference type="Pfam" id="PF10551">
    <property type="entry name" value="MULE"/>
    <property type="match status" value="1"/>
</dbReference>
<sequence>MMIIDEVEIVFNYGCSWVILPLLVYTKKLVHSWLNFDLELLSHKDICDEFTSKLGISRVKQLLVTRPSRKYYIVDGDDGIWAILSLLCEKFKVLNFFVVEEDVEVGTDCEHNVGSDYEWDLSEGGECDYEWTEAISKERGRVVSDRLENFKELQVGMTFKDMKEGDTKRTRYGCDVGCPFRCLISRDGKTEGFKIKSFINKHTCEEAFFNARADAVTLAQYFKTSFKIISSIRAKRMALEKLEGSFIDDYNKLEAYAQELKQSNPKSDVLINISRNALAKGKRKFLRMCKGMMLVALGQDFMNSFYPLAWSIVDKETSRTWCWFIELLKGSLDLKDGAKITFISDMQKGLIDVVDRVLPEAQHRFCVRHIESN</sequence>
<accession>A0ABQ7UAK4</accession>